<name>A0ABT0U255_9BACT</name>
<dbReference type="EMBL" id="JAMQBK010000025">
    <property type="protein sequence ID" value="MCM2370947.1"/>
    <property type="molecule type" value="Genomic_DNA"/>
</dbReference>
<accession>A0ABT0U255</accession>
<evidence type="ECO:0000313" key="2">
    <source>
        <dbReference type="Proteomes" id="UP001202961"/>
    </source>
</evidence>
<keyword evidence="2" id="KW-1185">Reference proteome</keyword>
<gene>
    <name evidence="1" type="ORF">NB063_10040</name>
</gene>
<organism evidence="1 2">
    <name type="scientific">Aporhodopirellula aestuarii</name>
    <dbReference type="NCBI Taxonomy" id="2950107"/>
    <lineage>
        <taxon>Bacteria</taxon>
        <taxon>Pseudomonadati</taxon>
        <taxon>Planctomycetota</taxon>
        <taxon>Planctomycetia</taxon>
        <taxon>Pirellulales</taxon>
        <taxon>Pirellulaceae</taxon>
        <taxon>Aporhodopirellula</taxon>
    </lineage>
</organism>
<dbReference type="Proteomes" id="UP001202961">
    <property type="component" value="Unassembled WGS sequence"/>
</dbReference>
<evidence type="ECO:0008006" key="3">
    <source>
        <dbReference type="Google" id="ProtNLM"/>
    </source>
</evidence>
<dbReference type="RefSeq" id="WP_250928585.1">
    <property type="nucleotide sequence ID" value="NZ_JAMQBK010000025.1"/>
</dbReference>
<comment type="caution">
    <text evidence="1">The sequence shown here is derived from an EMBL/GenBank/DDBJ whole genome shotgun (WGS) entry which is preliminary data.</text>
</comment>
<reference evidence="1 2" key="1">
    <citation type="journal article" date="2022" name="Syst. Appl. Microbiol.">
        <title>Rhodopirellula aestuarii sp. nov., a novel member of the genus Rhodopirellula isolated from brackish sediments collected in the Tagus River estuary, Portugal.</title>
        <authorList>
            <person name="Vitorino I.R."/>
            <person name="Klimek D."/>
            <person name="Calusinska M."/>
            <person name="Lobo-da-Cunha A."/>
            <person name="Vasconcelos V."/>
            <person name="Lage O.M."/>
        </authorList>
    </citation>
    <scope>NUCLEOTIDE SEQUENCE [LARGE SCALE GENOMIC DNA]</scope>
    <source>
        <strain evidence="1 2">ICT_H3.1</strain>
    </source>
</reference>
<proteinExistence type="predicted"/>
<sequence length="93" mass="11103">MNRGRGSRRRLTSDDITALMEETRQQIARNLNISPDRIRYGPLENNRPGRLNTQGDHWQIHYRGEWKELPWHHDGPLQVTREHVRKWHSSTQG</sequence>
<evidence type="ECO:0000313" key="1">
    <source>
        <dbReference type="EMBL" id="MCM2370947.1"/>
    </source>
</evidence>
<protein>
    <recommendedName>
        <fullName evidence="3">HNH endonuclease</fullName>
    </recommendedName>
</protein>